<reference evidence="1 2" key="1">
    <citation type="journal article" date="2017" name="Front. Microbiol.">
        <title>Phaeobacter piscinae sp. nov., a species of the Roseobacter group and potential aquaculture probiont.</title>
        <authorList>
            <person name="Sonnenschein E.C."/>
            <person name="Phippen C.B.W."/>
            <person name="Nielsen K.F."/>
            <person name="Mateiu R.V."/>
            <person name="Melchiorsen J."/>
            <person name="Gram L."/>
            <person name="Overmann J."/>
            <person name="Freese H.M."/>
        </authorList>
    </citation>
    <scope>NUCLEOTIDE SEQUENCE [LARGE SCALE GENOMIC DNA]</scope>
    <source>
        <strain evidence="1 2">P88</strain>
    </source>
</reference>
<proteinExistence type="predicted"/>
<reference evidence="1 2" key="2">
    <citation type="journal article" date="2017" name="Genome Biol. Evol.">
        <title>Trajectories and Drivers of Genome Evolution in Surface-Associated Marine Phaeobacter.</title>
        <authorList>
            <person name="Freese H.M."/>
            <person name="Sikorski J."/>
            <person name="Bunk B."/>
            <person name="Scheuner C."/>
            <person name="Meier-Kolthoff J.P."/>
            <person name="Sproer C."/>
            <person name="Gram L."/>
            <person name="Overmann J."/>
        </authorList>
    </citation>
    <scope>NUCLEOTIDE SEQUENCE [LARGE SCALE GENOMIC DNA]</scope>
    <source>
        <strain evidence="1 2">P88</strain>
    </source>
</reference>
<organism evidence="1 2">
    <name type="scientific">Phaeobacter inhibens</name>
    <dbReference type="NCBI Taxonomy" id="221822"/>
    <lineage>
        <taxon>Bacteria</taxon>
        <taxon>Pseudomonadati</taxon>
        <taxon>Pseudomonadota</taxon>
        <taxon>Alphaproteobacteria</taxon>
        <taxon>Rhodobacterales</taxon>
        <taxon>Roseobacteraceae</taxon>
        <taxon>Phaeobacter</taxon>
    </lineage>
</organism>
<dbReference type="AlphaFoldDB" id="A0A2I7KBF6"/>
<name>A0A2I7KBF6_9RHOB</name>
<evidence type="ECO:0000313" key="1">
    <source>
        <dbReference type="EMBL" id="AUQ99937.1"/>
    </source>
</evidence>
<dbReference type="Proteomes" id="UP000236447">
    <property type="component" value="Chromosome"/>
</dbReference>
<accession>A0A2I7KBF6</accession>
<protein>
    <submittedName>
        <fullName evidence="1">Uncharacterized protein</fullName>
    </submittedName>
</protein>
<sequence>MFKLLKNRLKDLEASFNMVSFAYYRGGGSYEG</sequence>
<gene>
    <name evidence="1" type="ORF">PhaeoP88_02582</name>
</gene>
<evidence type="ECO:0000313" key="2">
    <source>
        <dbReference type="Proteomes" id="UP000236447"/>
    </source>
</evidence>
<dbReference type="EMBL" id="CP010725">
    <property type="protein sequence ID" value="AUQ99937.1"/>
    <property type="molecule type" value="Genomic_DNA"/>
</dbReference>